<proteinExistence type="predicted"/>
<sequence length="60" mass="6965">MNIYCNAASLKSQPIGDIKKKLSRKYLSPKQETFRNQAKYHPSVAQKCRSVCFRNVSRFV</sequence>
<accession>A0A1J1HFI1</accession>
<organism evidence="1 2">
    <name type="scientific">Clunio marinus</name>
    <dbReference type="NCBI Taxonomy" id="568069"/>
    <lineage>
        <taxon>Eukaryota</taxon>
        <taxon>Metazoa</taxon>
        <taxon>Ecdysozoa</taxon>
        <taxon>Arthropoda</taxon>
        <taxon>Hexapoda</taxon>
        <taxon>Insecta</taxon>
        <taxon>Pterygota</taxon>
        <taxon>Neoptera</taxon>
        <taxon>Endopterygota</taxon>
        <taxon>Diptera</taxon>
        <taxon>Nematocera</taxon>
        <taxon>Chironomoidea</taxon>
        <taxon>Chironomidae</taxon>
        <taxon>Clunio</taxon>
    </lineage>
</organism>
<dbReference type="EMBL" id="CVRI01000002">
    <property type="protein sequence ID" value="CRK86727.1"/>
    <property type="molecule type" value="Genomic_DNA"/>
</dbReference>
<dbReference type="AlphaFoldDB" id="A0A1J1HFI1"/>
<evidence type="ECO:0000313" key="1">
    <source>
        <dbReference type="EMBL" id="CRK86727.1"/>
    </source>
</evidence>
<dbReference type="Proteomes" id="UP000183832">
    <property type="component" value="Unassembled WGS sequence"/>
</dbReference>
<protein>
    <submittedName>
        <fullName evidence="1">CLUMA_CG000560, isoform A</fullName>
    </submittedName>
</protein>
<gene>
    <name evidence="1" type="ORF">CLUMA_CG000560</name>
</gene>
<reference evidence="1 2" key="1">
    <citation type="submission" date="2015-04" db="EMBL/GenBank/DDBJ databases">
        <authorList>
            <person name="Syromyatnikov M.Y."/>
            <person name="Popov V.N."/>
        </authorList>
    </citation>
    <scope>NUCLEOTIDE SEQUENCE [LARGE SCALE GENOMIC DNA]</scope>
</reference>
<name>A0A1J1HFI1_9DIPT</name>
<keyword evidence="2" id="KW-1185">Reference proteome</keyword>
<evidence type="ECO:0000313" key="2">
    <source>
        <dbReference type="Proteomes" id="UP000183832"/>
    </source>
</evidence>